<keyword evidence="2" id="KW-1185">Reference proteome</keyword>
<organism evidence="1 2">
    <name type="scientific">Phaseolus coccineus</name>
    <name type="common">Scarlet runner bean</name>
    <name type="synonym">Phaseolus multiflorus</name>
    <dbReference type="NCBI Taxonomy" id="3886"/>
    <lineage>
        <taxon>Eukaryota</taxon>
        <taxon>Viridiplantae</taxon>
        <taxon>Streptophyta</taxon>
        <taxon>Embryophyta</taxon>
        <taxon>Tracheophyta</taxon>
        <taxon>Spermatophyta</taxon>
        <taxon>Magnoliopsida</taxon>
        <taxon>eudicotyledons</taxon>
        <taxon>Gunneridae</taxon>
        <taxon>Pentapetalae</taxon>
        <taxon>rosids</taxon>
        <taxon>fabids</taxon>
        <taxon>Fabales</taxon>
        <taxon>Fabaceae</taxon>
        <taxon>Papilionoideae</taxon>
        <taxon>50 kb inversion clade</taxon>
        <taxon>NPAAA clade</taxon>
        <taxon>indigoferoid/millettioid clade</taxon>
        <taxon>Phaseoleae</taxon>
        <taxon>Phaseolus</taxon>
    </lineage>
</organism>
<dbReference type="Proteomes" id="UP001374584">
    <property type="component" value="Unassembled WGS sequence"/>
</dbReference>
<proteinExistence type="predicted"/>
<accession>A0AAN9NPC7</accession>
<reference evidence="1 2" key="1">
    <citation type="submission" date="2024-01" db="EMBL/GenBank/DDBJ databases">
        <title>The genomes of 5 underutilized Papilionoideae crops provide insights into root nodulation and disease resistanc.</title>
        <authorList>
            <person name="Jiang F."/>
        </authorList>
    </citation>
    <scope>NUCLEOTIDE SEQUENCE [LARGE SCALE GENOMIC DNA]</scope>
    <source>
        <strain evidence="1">JINMINGXINNONG_FW02</strain>
        <tissue evidence="1">Leaves</tissue>
    </source>
</reference>
<evidence type="ECO:0000313" key="1">
    <source>
        <dbReference type="EMBL" id="KAK7374368.1"/>
    </source>
</evidence>
<evidence type="ECO:0000313" key="2">
    <source>
        <dbReference type="Proteomes" id="UP001374584"/>
    </source>
</evidence>
<name>A0AAN9NPC7_PHACN</name>
<comment type="caution">
    <text evidence="1">The sequence shown here is derived from an EMBL/GenBank/DDBJ whole genome shotgun (WGS) entry which is preliminary data.</text>
</comment>
<sequence length="103" mass="12073">MLSHCINFTNICHIWWKPNVNISSVLKSVYLFNVFPLCKKFEIQCKDYSMCGLLCIHRNLFQQQTNKFVLQKSKGKSLNCELYGQQKPVNFMLFGRCQASARM</sequence>
<protein>
    <submittedName>
        <fullName evidence="1">Uncharacterized protein</fullName>
    </submittedName>
</protein>
<gene>
    <name evidence="1" type="ORF">VNO80_07798</name>
</gene>
<dbReference type="EMBL" id="JAYMYR010000003">
    <property type="protein sequence ID" value="KAK7374368.1"/>
    <property type="molecule type" value="Genomic_DNA"/>
</dbReference>
<dbReference type="AlphaFoldDB" id="A0AAN9NPC7"/>